<keyword evidence="2" id="KW-0472">Membrane</keyword>
<evidence type="ECO:0000256" key="1">
    <source>
        <dbReference type="SAM" id="MobiDB-lite"/>
    </source>
</evidence>
<keyword evidence="2" id="KW-0812">Transmembrane</keyword>
<organism evidence="4 5">
    <name type="scientific">Agrocybe chaxingu</name>
    <dbReference type="NCBI Taxonomy" id="84603"/>
    <lineage>
        <taxon>Eukaryota</taxon>
        <taxon>Fungi</taxon>
        <taxon>Dikarya</taxon>
        <taxon>Basidiomycota</taxon>
        <taxon>Agaricomycotina</taxon>
        <taxon>Agaricomycetes</taxon>
        <taxon>Agaricomycetidae</taxon>
        <taxon>Agaricales</taxon>
        <taxon>Agaricineae</taxon>
        <taxon>Strophariaceae</taxon>
        <taxon>Agrocybe</taxon>
    </lineage>
</organism>
<evidence type="ECO:0000259" key="3">
    <source>
        <dbReference type="Pfam" id="PF20152"/>
    </source>
</evidence>
<dbReference type="Proteomes" id="UP001148786">
    <property type="component" value="Unassembled WGS sequence"/>
</dbReference>
<evidence type="ECO:0000313" key="5">
    <source>
        <dbReference type="Proteomes" id="UP001148786"/>
    </source>
</evidence>
<protein>
    <recommendedName>
        <fullName evidence="3">DUF6534 domain-containing protein</fullName>
    </recommendedName>
</protein>
<evidence type="ECO:0000256" key="2">
    <source>
        <dbReference type="SAM" id="Phobius"/>
    </source>
</evidence>
<reference evidence="4" key="1">
    <citation type="submission" date="2022-07" db="EMBL/GenBank/DDBJ databases">
        <title>Genome Sequence of Agrocybe chaxingu.</title>
        <authorList>
            <person name="Buettner E."/>
        </authorList>
    </citation>
    <scope>NUCLEOTIDE SEQUENCE</scope>
    <source>
        <strain evidence="4">MP-N11</strain>
    </source>
</reference>
<feature type="region of interest" description="Disordered" evidence="1">
    <location>
        <begin position="206"/>
        <end position="227"/>
    </location>
</feature>
<proteinExistence type="predicted"/>
<comment type="caution">
    <text evidence="4">The sequence shown here is derived from an EMBL/GenBank/DDBJ whole genome shotgun (WGS) entry which is preliminary data.</text>
</comment>
<dbReference type="OrthoDB" id="3265526at2759"/>
<feature type="domain" description="DUF6534" evidence="3">
    <location>
        <begin position="46"/>
        <end position="132"/>
    </location>
</feature>
<dbReference type="PANTHER" id="PTHR40465">
    <property type="entry name" value="CHROMOSOME 1, WHOLE GENOME SHOTGUN SEQUENCE"/>
    <property type="match status" value="1"/>
</dbReference>
<name>A0A9W8JRW9_9AGAR</name>
<accession>A0A9W8JRW9</accession>
<keyword evidence="5" id="KW-1185">Reference proteome</keyword>
<dbReference type="AlphaFoldDB" id="A0A9W8JRW9"/>
<dbReference type="EMBL" id="JANKHO010002888">
    <property type="protein sequence ID" value="KAJ3487853.1"/>
    <property type="molecule type" value="Genomic_DNA"/>
</dbReference>
<feature type="transmembrane region" description="Helical" evidence="2">
    <location>
        <begin position="40"/>
        <end position="61"/>
    </location>
</feature>
<dbReference type="PANTHER" id="PTHR40465:SF1">
    <property type="entry name" value="DUF6534 DOMAIN-CONTAINING PROTEIN"/>
    <property type="match status" value="1"/>
</dbReference>
<dbReference type="InterPro" id="IPR045339">
    <property type="entry name" value="DUF6534"/>
</dbReference>
<sequence length="227" mass="25243">MPIIIVILGTCSLVGGVTLTVLVIHEREWAAFTKFEPAVITWLGASAVADVLITASLSWSLSRRKTGIKATDDKVTKIIRLTVQTGLVTAIFATLDVVIFVTVKGTTLNFLWDFPLSKLYTNALLSTLNARAGWNNLTGTGQSTEENNVLMFRRSELRQHPSTHRQTVTGVFELEATGTQSQEHRVRLGKLDNRIEVTTVVERLADRTEEEDRSVDQKYKKSAENEV</sequence>
<keyword evidence="2" id="KW-1133">Transmembrane helix</keyword>
<feature type="compositionally biased region" description="Basic and acidic residues" evidence="1">
    <location>
        <begin position="214"/>
        <end position="227"/>
    </location>
</feature>
<feature type="transmembrane region" description="Helical" evidence="2">
    <location>
        <begin position="81"/>
        <end position="101"/>
    </location>
</feature>
<gene>
    <name evidence="4" type="ORF">NLJ89_g11674</name>
</gene>
<dbReference type="Pfam" id="PF20152">
    <property type="entry name" value="DUF6534"/>
    <property type="match status" value="1"/>
</dbReference>
<evidence type="ECO:0000313" key="4">
    <source>
        <dbReference type="EMBL" id="KAJ3487853.1"/>
    </source>
</evidence>